<dbReference type="AlphaFoldDB" id="A0A140IDN3"/>
<gene>
    <name evidence="1" type="ORF">AC731_002175</name>
</gene>
<protein>
    <recommendedName>
        <fullName evidence="3">Acyltransferase superfamily protein</fullName>
    </recommendedName>
</protein>
<dbReference type="Pfam" id="PF04339">
    <property type="entry name" value="FemAB_like"/>
    <property type="match status" value="1"/>
</dbReference>
<evidence type="ECO:0000313" key="1">
    <source>
        <dbReference type="EMBL" id="AMO35858.1"/>
    </source>
</evidence>
<keyword evidence="2" id="KW-1185">Reference proteome</keyword>
<name>A0A140IDN3_9RHOO</name>
<dbReference type="InterPro" id="IPR016181">
    <property type="entry name" value="Acyl_CoA_acyltransferase"/>
</dbReference>
<organism evidence="1 2">
    <name type="scientific">Thauera humireducens</name>
    <dbReference type="NCBI Taxonomy" id="1134435"/>
    <lineage>
        <taxon>Bacteria</taxon>
        <taxon>Pseudomonadati</taxon>
        <taxon>Pseudomonadota</taxon>
        <taxon>Betaproteobacteria</taxon>
        <taxon>Rhodocyclales</taxon>
        <taxon>Zoogloeaceae</taxon>
        <taxon>Thauera</taxon>
    </lineage>
</organism>
<dbReference type="Proteomes" id="UP000036902">
    <property type="component" value="Chromosome"/>
</dbReference>
<dbReference type="Gene3D" id="3.40.630.30">
    <property type="match status" value="1"/>
</dbReference>
<evidence type="ECO:0008006" key="3">
    <source>
        <dbReference type="Google" id="ProtNLM"/>
    </source>
</evidence>
<dbReference type="KEGG" id="thu:AC731_002175"/>
<reference evidence="2" key="1">
    <citation type="submission" date="2016-03" db="EMBL/GenBank/DDBJ databases">
        <authorList>
            <person name="Ma C."/>
            <person name="Zhou S."/>
            <person name="Yang G."/>
        </authorList>
    </citation>
    <scope>NUCLEOTIDE SEQUENCE [LARGE SCALE GENOMIC DNA]</scope>
    <source>
        <strain evidence="2">SgZ-1</strain>
    </source>
</reference>
<dbReference type="PANTHER" id="PTHR47017">
    <property type="entry name" value="ACYL-COA"/>
    <property type="match status" value="1"/>
</dbReference>
<dbReference type="RefSeq" id="WP_048708966.1">
    <property type="nucleotide sequence ID" value="NZ_CP014646.1"/>
</dbReference>
<dbReference type="InterPro" id="IPR007434">
    <property type="entry name" value="FemAB-like"/>
</dbReference>
<dbReference type="PANTHER" id="PTHR47017:SF1">
    <property type="entry name" value="ACYL-COA"/>
    <property type="match status" value="1"/>
</dbReference>
<proteinExistence type="predicted"/>
<dbReference type="EMBL" id="CP014646">
    <property type="protein sequence ID" value="AMO35858.1"/>
    <property type="molecule type" value="Genomic_DNA"/>
</dbReference>
<dbReference type="SUPFAM" id="SSF55729">
    <property type="entry name" value="Acyl-CoA N-acyltransferases (Nat)"/>
    <property type="match status" value="1"/>
</dbReference>
<sequence length="391" mass="44414">MHARHGLHLLDAISDVAPEAWDALLPSDAPPCLRHAYLHALEASGCVCPETGWTPRHATLWADAELVAAMPLYLKTHSWGEYVFDWAWAEAYHRHGLDYYPKWLSAIPFTPIPGPRLLGRSTASRQALLTSVIQHARQSGLSSLHLLFPMDDDLGVLENARLSIRHGVQFHWRNADPHDPSGPPYRDFDAFLASLNHDKRKKIRQERRRAATHGLSLRWEDGHSATTADWAFLYRCYATTYALHRSTPYLSPAFFDRLASDLPGHVRLLLAERGQSPVASAFFLCDDHTLYGRYWGATENLPFLHFELCYYQAIEYCIQHGLQRFEGGAQGEHKLARGLQLVRTHSAHWIADPRFRTAVDDYLTRERGQMDFYLDELAEHAPFKASAKGGS</sequence>
<evidence type="ECO:0000313" key="2">
    <source>
        <dbReference type="Proteomes" id="UP000036902"/>
    </source>
</evidence>
<dbReference type="STRING" id="1134435.AC731_002175"/>
<accession>A0A140IDN3</accession>